<comment type="caution">
    <text evidence="1">The sequence shown here is derived from an EMBL/GenBank/DDBJ whole genome shotgun (WGS) entry which is preliminary data.</text>
</comment>
<evidence type="ECO:0000313" key="1">
    <source>
        <dbReference type="EMBL" id="KAG6499300.1"/>
    </source>
</evidence>
<dbReference type="EMBL" id="JACMSC010000011">
    <property type="protein sequence ID" value="KAG6499300.1"/>
    <property type="molecule type" value="Genomic_DNA"/>
</dbReference>
<organism evidence="1 2">
    <name type="scientific">Zingiber officinale</name>
    <name type="common">Ginger</name>
    <name type="synonym">Amomum zingiber</name>
    <dbReference type="NCBI Taxonomy" id="94328"/>
    <lineage>
        <taxon>Eukaryota</taxon>
        <taxon>Viridiplantae</taxon>
        <taxon>Streptophyta</taxon>
        <taxon>Embryophyta</taxon>
        <taxon>Tracheophyta</taxon>
        <taxon>Spermatophyta</taxon>
        <taxon>Magnoliopsida</taxon>
        <taxon>Liliopsida</taxon>
        <taxon>Zingiberales</taxon>
        <taxon>Zingiberaceae</taxon>
        <taxon>Zingiber</taxon>
    </lineage>
</organism>
<sequence length="95" mass="10552">MMRRPRSKGRSPTARRVVNVWLTSVTPLPGRAEYSRDSTIFVFFSSSISCLPRLSKHSILSSPRSHSSSTSVHIYGGRQRRGALLSNSQLHNAIA</sequence>
<dbReference type="AlphaFoldDB" id="A0A8J5L3I1"/>
<keyword evidence="2" id="KW-1185">Reference proteome</keyword>
<proteinExistence type="predicted"/>
<accession>A0A8J5L3I1</accession>
<evidence type="ECO:0000313" key="2">
    <source>
        <dbReference type="Proteomes" id="UP000734854"/>
    </source>
</evidence>
<reference evidence="1 2" key="1">
    <citation type="submission" date="2020-08" db="EMBL/GenBank/DDBJ databases">
        <title>Plant Genome Project.</title>
        <authorList>
            <person name="Zhang R.-G."/>
        </authorList>
    </citation>
    <scope>NUCLEOTIDE SEQUENCE [LARGE SCALE GENOMIC DNA]</scope>
    <source>
        <tissue evidence="1">Rhizome</tissue>
    </source>
</reference>
<gene>
    <name evidence="1" type="ORF">ZIOFF_039057</name>
</gene>
<protein>
    <submittedName>
        <fullName evidence="1">Uncharacterized protein</fullName>
    </submittedName>
</protein>
<dbReference type="Proteomes" id="UP000734854">
    <property type="component" value="Unassembled WGS sequence"/>
</dbReference>
<name>A0A8J5L3I1_ZINOF</name>